<dbReference type="EC" id="3.1.26.4" evidence="3"/>
<evidence type="ECO:0000313" key="11">
    <source>
        <dbReference type="EMBL" id="KAK0639682.1"/>
    </source>
</evidence>
<evidence type="ECO:0000256" key="1">
    <source>
        <dbReference type="ARBA" id="ARBA00001946"/>
    </source>
</evidence>
<feature type="domain" description="Ribonuclease H1 N-terminal" evidence="10">
    <location>
        <begin position="5"/>
        <end position="48"/>
    </location>
</feature>
<keyword evidence="12" id="KW-1185">Reference proteome</keyword>
<keyword evidence="5" id="KW-0479">Metal-binding</keyword>
<dbReference type="Pfam" id="PF01693">
    <property type="entry name" value="Cauli_VI"/>
    <property type="match status" value="1"/>
</dbReference>
<keyword evidence="6" id="KW-0255">Endonuclease</keyword>
<dbReference type="EMBL" id="JAULSV010000007">
    <property type="protein sequence ID" value="KAK0639682.1"/>
    <property type="molecule type" value="Genomic_DNA"/>
</dbReference>
<keyword evidence="4" id="KW-0540">Nuclease</keyword>
<dbReference type="InterPro" id="IPR037056">
    <property type="entry name" value="RNase_H1_N_sf"/>
</dbReference>
<keyword evidence="8" id="KW-0460">Magnesium</keyword>
<reference evidence="11" key="1">
    <citation type="submission" date="2023-06" db="EMBL/GenBank/DDBJ databases">
        <title>Genome-scale phylogeny and comparative genomics of the fungal order Sordariales.</title>
        <authorList>
            <consortium name="Lawrence Berkeley National Laboratory"/>
            <person name="Hensen N."/>
            <person name="Bonometti L."/>
            <person name="Westerberg I."/>
            <person name="Brannstrom I.O."/>
            <person name="Guillou S."/>
            <person name="Cros-Aarteil S."/>
            <person name="Calhoun S."/>
            <person name="Haridas S."/>
            <person name="Kuo A."/>
            <person name="Mondo S."/>
            <person name="Pangilinan J."/>
            <person name="Riley R."/>
            <person name="Labutti K."/>
            <person name="Andreopoulos B."/>
            <person name="Lipzen A."/>
            <person name="Chen C."/>
            <person name="Yanf M."/>
            <person name="Daum C."/>
            <person name="Ng V."/>
            <person name="Clum A."/>
            <person name="Steindorff A."/>
            <person name="Ohm R."/>
            <person name="Martin F."/>
            <person name="Silar P."/>
            <person name="Natvig D."/>
            <person name="Lalanne C."/>
            <person name="Gautier V."/>
            <person name="Ament-Velasquez S.L."/>
            <person name="Kruys A."/>
            <person name="Hutchinson M.I."/>
            <person name="Powell A.J."/>
            <person name="Barry K."/>
            <person name="Miller A.N."/>
            <person name="Grigoriev I.V."/>
            <person name="Debuchy R."/>
            <person name="Gladieux P."/>
            <person name="Thoren M.H."/>
            <person name="Johannesson H."/>
        </authorList>
    </citation>
    <scope>NUCLEOTIDE SEQUENCE</scope>
    <source>
        <strain evidence="11">SMH2532-1</strain>
    </source>
</reference>
<organism evidence="11 12">
    <name type="scientific">Cercophora newfieldiana</name>
    <dbReference type="NCBI Taxonomy" id="92897"/>
    <lineage>
        <taxon>Eukaryota</taxon>
        <taxon>Fungi</taxon>
        <taxon>Dikarya</taxon>
        <taxon>Ascomycota</taxon>
        <taxon>Pezizomycotina</taxon>
        <taxon>Sordariomycetes</taxon>
        <taxon>Sordariomycetidae</taxon>
        <taxon>Sordariales</taxon>
        <taxon>Lasiosphaeriaceae</taxon>
        <taxon>Cercophora</taxon>
    </lineage>
</organism>
<dbReference type="Gene3D" id="3.40.970.10">
    <property type="entry name" value="Ribonuclease H1, N-terminal domain"/>
    <property type="match status" value="1"/>
</dbReference>
<comment type="similarity">
    <text evidence="2">Belongs to the RNase H family.</text>
</comment>
<feature type="region of interest" description="Disordered" evidence="9">
    <location>
        <begin position="52"/>
        <end position="164"/>
    </location>
</feature>
<protein>
    <recommendedName>
        <fullName evidence="3">ribonuclease H</fullName>
        <ecNumber evidence="3">3.1.26.4</ecNumber>
    </recommendedName>
</protein>
<comment type="caution">
    <text evidence="11">The sequence shown here is derived from an EMBL/GenBank/DDBJ whole genome shotgun (WGS) entry which is preliminary data.</text>
</comment>
<proteinExistence type="inferred from homology"/>
<dbReference type="InterPro" id="IPR009027">
    <property type="entry name" value="Ribosomal_bL9/RNase_H1_N"/>
</dbReference>
<feature type="compositionally biased region" description="Polar residues" evidence="9">
    <location>
        <begin position="123"/>
        <end position="132"/>
    </location>
</feature>
<evidence type="ECO:0000256" key="6">
    <source>
        <dbReference type="ARBA" id="ARBA00022759"/>
    </source>
</evidence>
<evidence type="ECO:0000256" key="8">
    <source>
        <dbReference type="ARBA" id="ARBA00022842"/>
    </source>
</evidence>
<name>A0AA40CIH4_9PEZI</name>
<dbReference type="GO" id="GO:0004523">
    <property type="term" value="F:RNA-DNA hybrid ribonuclease activity"/>
    <property type="evidence" value="ECO:0007669"/>
    <property type="project" value="UniProtKB-EC"/>
</dbReference>
<evidence type="ECO:0000256" key="4">
    <source>
        <dbReference type="ARBA" id="ARBA00022722"/>
    </source>
</evidence>
<dbReference type="AlphaFoldDB" id="A0AA40CIH4"/>
<dbReference type="GO" id="GO:0046872">
    <property type="term" value="F:metal ion binding"/>
    <property type="evidence" value="ECO:0007669"/>
    <property type="project" value="UniProtKB-KW"/>
</dbReference>
<feature type="compositionally biased region" description="Low complexity" evidence="9">
    <location>
        <begin position="133"/>
        <end position="147"/>
    </location>
</feature>
<comment type="cofactor">
    <cofactor evidence="1">
        <name>Mg(2+)</name>
        <dbReference type="ChEBI" id="CHEBI:18420"/>
    </cofactor>
</comment>
<evidence type="ECO:0000256" key="9">
    <source>
        <dbReference type="SAM" id="MobiDB-lite"/>
    </source>
</evidence>
<evidence type="ECO:0000256" key="2">
    <source>
        <dbReference type="ARBA" id="ARBA00005300"/>
    </source>
</evidence>
<dbReference type="SUPFAM" id="SSF55658">
    <property type="entry name" value="L9 N-domain-like"/>
    <property type="match status" value="1"/>
</dbReference>
<dbReference type="FunFam" id="3.40.970.10:FF:000001">
    <property type="entry name" value="Ribonuclease H1"/>
    <property type="match status" value="1"/>
</dbReference>
<evidence type="ECO:0000256" key="3">
    <source>
        <dbReference type="ARBA" id="ARBA00012180"/>
    </source>
</evidence>
<dbReference type="Proteomes" id="UP001174936">
    <property type="component" value="Unassembled WGS sequence"/>
</dbReference>
<evidence type="ECO:0000256" key="5">
    <source>
        <dbReference type="ARBA" id="ARBA00022723"/>
    </source>
</evidence>
<accession>A0AA40CIH4</accession>
<gene>
    <name evidence="11" type="ORF">B0T16DRAFT_423566</name>
</gene>
<evidence type="ECO:0000256" key="7">
    <source>
        <dbReference type="ARBA" id="ARBA00022801"/>
    </source>
</evidence>
<evidence type="ECO:0000313" key="12">
    <source>
        <dbReference type="Proteomes" id="UP001174936"/>
    </source>
</evidence>
<keyword evidence="7" id="KW-0378">Hydrolase</keyword>
<dbReference type="InterPro" id="IPR011320">
    <property type="entry name" value="RNase_H1_N"/>
</dbReference>
<sequence>MAVKKFYAVTRGKVPGIYDTWAACEKQVIGFPHQCFQGFRTLEEAEAFFKAGSDSCGDRDDQDSILNDNNDDNDESDSRQGAAPAPNKSAQPKGHIRGSSGPQSKQKGAGAEGSADNGGPVSAQGSKGKTSEGNGRQRQRQSQNKRGSWGRGRAGSQINFIYAP</sequence>
<evidence type="ECO:0000259" key="10">
    <source>
        <dbReference type="Pfam" id="PF01693"/>
    </source>
</evidence>